<name>A0A818AWS7_9BILA</name>
<feature type="chain" id="PRO_5036232734" evidence="2">
    <location>
        <begin position="19"/>
        <end position="102"/>
    </location>
</feature>
<keyword evidence="2" id="KW-0732">Signal</keyword>
<gene>
    <name evidence="3" type="ORF">KIK155_LOCUS9060</name>
    <name evidence="4" type="ORF">TOA249_LOCUS28662</name>
</gene>
<accession>A0A818AWS7</accession>
<protein>
    <submittedName>
        <fullName evidence="3">Uncharacterized protein</fullName>
    </submittedName>
</protein>
<evidence type="ECO:0000313" key="5">
    <source>
        <dbReference type="Proteomes" id="UP000663865"/>
    </source>
</evidence>
<evidence type="ECO:0000313" key="3">
    <source>
        <dbReference type="EMBL" id="CAF3411330.1"/>
    </source>
</evidence>
<feature type="signal peptide" evidence="2">
    <location>
        <begin position="1"/>
        <end position="18"/>
    </location>
</feature>
<evidence type="ECO:0000256" key="2">
    <source>
        <dbReference type="SAM" id="SignalP"/>
    </source>
</evidence>
<sequence length="102" mass="11306">MNLSTLGFLMVLAVSIGAEEEQTNGQTLNLQGSQTTGSDIAKDGRFKKIVGFYLKTTYLSIRTRTTSAIWTCILTSTAAAPRTQQQQQIRKRRSAHDIKVNE</sequence>
<evidence type="ECO:0000256" key="1">
    <source>
        <dbReference type="SAM" id="MobiDB-lite"/>
    </source>
</evidence>
<reference evidence="3" key="1">
    <citation type="submission" date="2021-02" db="EMBL/GenBank/DDBJ databases">
        <authorList>
            <person name="Nowell W R."/>
        </authorList>
    </citation>
    <scope>NUCLEOTIDE SEQUENCE</scope>
</reference>
<proteinExistence type="predicted"/>
<dbReference type="Proteomes" id="UP000663838">
    <property type="component" value="Unassembled WGS sequence"/>
</dbReference>
<comment type="caution">
    <text evidence="3">The sequence shown here is derived from an EMBL/GenBank/DDBJ whole genome shotgun (WGS) entry which is preliminary data.</text>
</comment>
<dbReference type="Proteomes" id="UP000663865">
    <property type="component" value="Unassembled WGS sequence"/>
</dbReference>
<dbReference type="EMBL" id="CAJOBS010004073">
    <property type="protein sequence ID" value="CAF4873283.1"/>
    <property type="molecule type" value="Genomic_DNA"/>
</dbReference>
<dbReference type="AlphaFoldDB" id="A0A818AWS7"/>
<dbReference type="EMBL" id="CAJNYV010001234">
    <property type="protein sequence ID" value="CAF3411330.1"/>
    <property type="molecule type" value="Genomic_DNA"/>
</dbReference>
<evidence type="ECO:0000313" key="4">
    <source>
        <dbReference type="EMBL" id="CAF4873283.1"/>
    </source>
</evidence>
<feature type="region of interest" description="Disordered" evidence="1">
    <location>
        <begin position="83"/>
        <end position="102"/>
    </location>
</feature>
<organism evidence="3 5">
    <name type="scientific">Rotaria socialis</name>
    <dbReference type="NCBI Taxonomy" id="392032"/>
    <lineage>
        <taxon>Eukaryota</taxon>
        <taxon>Metazoa</taxon>
        <taxon>Spiralia</taxon>
        <taxon>Gnathifera</taxon>
        <taxon>Rotifera</taxon>
        <taxon>Eurotatoria</taxon>
        <taxon>Bdelloidea</taxon>
        <taxon>Philodinida</taxon>
        <taxon>Philodinidae</taxon>
        <taxon>Rotaria</taxon>
    </lineage>
</organism>